<dbReference type="InterPro" id="IPR000160">
    <property type="entry name" value="GGDEF_dom"/>
</dbReference>
<proteinExistence type="predicted"/>
<dbReference type="SUPFAM" id="SSF55073">
    <property type="entry name" value="Nucleotide cyclase"/>
    <property type="match status" value="1"/>
</dbReference>
<reference evidence="2 3" key="1">
    <citation type="submission" date="2018-06" db="EMBL/GenBank/DDBJ databases">
        <title>Genomic Encyclopedia of Type Strains, Phase IV (KMG-IV): sequencing the most valuable type-strain genomes for metagenomic binning, comparative biology and taxonomic classification.</title>
        <authorList>
            <person name="Goeker M."/>
        </authorList>
    </citation>
    <scope>NUCLEOTIDE SEQUENCE [LARGE SCALE GENOMIC DNA]</scope>
    <source>
        <strain evidence="2 3">DSM 25520</strain>
    </source>
</reference>
<gene>
    <name evidence="2" type="ORF">DFR37_101247</name>
</gene>
<protein>
    <submittedName>
        <fullName evidence="2">Diguanylate cyclase with GGDEF domain</fullName>
    </submittedName>
</protein>
<dbReference type="PROSITE" id="PS50887">
    <property type="entry name" value="GGDEF"/>
    <property type="match status" value="1"/>
</dbReference>
<dbReference type="AlphaFoldDB" id="A0A366HLE4"/>
<feature type="domain" description="GGDEF" evidence="1">
    <location>
        <begin position="285"/>
        <end position="402"/>
    </location>
</feature>
<dbReference type="InterPro" id="IPR029787">
    <property type="entry name" value="Nucleotide_cyclase"/>
</dbReference>
<sequence length="402" mass="44728">MGVYFSPCYEIKGVRICAPRVAVIEFGPQSASDKSSADSYDSVDGLLAASAVYDALVLDLPASQAGQSLRLLRAHPAYRYTYIYCARDQDGWCDALGDGAPPKDSQALACAVQGWKDRYATLSPESLENSYETRVLAWLWLGGARRILALQDASKADFYAYPLLDTLAEGKTFDALSTLQLLGQGGWLGRAALVDRVRFCARCGSRRLSQVRCLQCDSRHEQNELRVQEIYSYQLTEAGYMRCSQGLHMELAFSANFDVQGLIGEEAFRYSLDWLLDMHRRYGEPVFSLVGLRFVNLQQVLEASGEQQGRVLVDSLIERLVDIIREPDRCARSGEDMLWLLLPNTNKQGLAKVVQRLAGLMDPFKESMPGLEMRLKGIAAPLDLRIDEDAGLLMTRVGSGLR</sequence>
<dbReference type="Pfam" id="PF00990">
    <property type="entry name" value="GGDEF"/>
    <property type="match status" value="1"/>
</dbReference>
<name>A0A366HLE4_9BURK</name>
<dbReference type="InterPro" id="IPR043128">
    <property type="entry name" value="Rev_trsase/Diguanyl_cyclase"/>
</dbReference>
<organism evidence="2 3">
    <name type="scientific">Eoetvoesiella caeni</name>
    <dbReference type="NCBI Taxonomy" id="645616"/>
    <lineage>
        <taxon>Bacteria</taxon>
        <taxon>Pseudomonadati</taxon>
        <taxon>Pseudomonadota</taxon>
        <taxon>Betaproteobacteria</taxon>
        <taxon>Burkholderiales</taxon>
        <taxon>Alcaligenaceae</taxon>
        <taxon>Eoetvoesiella</taxon>
    </lineage>
</organism>
<evidence type="ECO:0000313" key="3">
    <source>
        <dbReference type="Proteomes" id="UP000253628"/>
    </source>
</evidence>
<evidence type="ECO:0000313" key="2">
    <source>
        <dbReference type="EMBL" id="RBP43122.1"/>
    </source>
</evidence>
<comment type="caution">
    <text evidence="2">The sequence shown here is derived from an EMBL/GenBank/DDBJ whole genome shotgun (WGS) entry which is preliminary data.</text>
</comment>
<accession>A0A366HLE4</accession>
<dbReference type="Gene3D" id="3.30.70.270">
    <property type="match status" value="1"/>
</dbReference>
<dbReference type="OrthoDB" id="8432393at2"/>
<dbReference type="Proteomes" id="UP000253628">
    <property type="component" value="Unassembled WGS sequence"/>
</dbReference>
<dbReference type="InterPro" id="IPR040572">
    <property type="entry name" value="TackOD1"/>
</dbReference>
<evidence type="ECO:0000259" key="1">
    <source>
        <dbReference type="PROSITE" id="PS50887"/>
    </source>
</evidence>
<dbReference type="Pfam" id="PF18551">
    <property type="entry name" value="TackOD1"/>
    <property type="match status" value="1"/>
</dbReference>
<dbReference type="EMBL" id="QNRQ01000001">
    <property type="protein sequence ID" value="RBP43122.1"/>
    <property type="molecule type" value="Genomic_DNA"/>
</dbReference>
<keyword evidence="3" id="KW-1185">Reference proteome</keyword>